<keyword evidence="3" id="KW-0804">Transcription</keyword>
<dbReference type="InterPro" id="IPR036390">
    <property type="entry name" value="WH_DNA-bd_sf"/>
</dbReference>
<dbReference type="RefSeq" id="WP_052515275.1">
    <property type="nucleotide sequence ID" value="NZ_AZAC01000023.1"/>
</dbReference>
<dbReference type="Pfam" id="PF00392">
    <property type="entry name" value="GntR"/>
    <property type="match status" value="1"/>
</dbReference>
<dbReference type="PANTHER" id="PTHR43537:SF24">
    <property type="entry name" value="GLUCONATE OPERON TRANSCRIPTIONAL REPRESSOR"/>
    <property type="match status" value="1"/>
</dbReference>
<dbReference type="Proteomes" id="UP000032233">
    <property type="component" value="Unassembled WGS sequence"/>
</dbReference>
<dbReference type="SMART" id="SM00345">
    <property type="entry name" value="HTH_GNTR"/>
    <property type="match status" value="1"/>
</dbReference>
<evidence type="ECO:0000256" key="3">
    <source>
        <dbReference type="ARBA" id="ARBA00023163"/>
    </source>
</evidence>
<evidence type="ECO:0000313" key="5">
    <source>
        <dbReference type="EMBL" id="KIX12844.1"/>
    </source>
</evidence>
<evidence type="ECO:0000259" key="4">
    <source>
        <dbReference type="PROSITE" id="PS50949"/>
    </source>
</evidence>
<dbReference type="PROSITE" id="PS50949">
    <property type="entry name" value="HTH_GNTR"/>
    <property type="match status" value="1"/>
</dbReference>
<dbReference type="InterPro" id="IPR000524">
    <property type="entry name" value="Tscrpt_reg_HTH_GntR"/>
</dbReference>
<dbReference type="GO" id="GO:0003677">
    <property type="term" value="F:DNA binding"/>
    <property type="evidence" value="ECO:0007669"/>
    <property type="project" value="UniProtKB-KW"/>
</dbReference>
<accession>A0A0D2J3T8</accession>
<dbReference type="GO" id="GO:0003700">
    <property type="term" value="F:DNA-binding transcription factor activity"/>
    <property type="evidence" value="ECO:0007669"/>
    <property type="project" value="InterPro"/>
</dbReference>
<evidence type="ECO:0000256" key="1">
    <source>
        <dbReference type="ARBA" id="ARBA00023015"/>
    </source>
</evidence>
<dbReference type="InterPro" id="IPR011711">
    <property type="entry name" value="GntR_C"/>
</dbReference>
<dbReference type="AlphaFoldDB" id="A0A0D2J3T8"/>
<dbReference type="SUPFAM" id="SSF46785">
    <property type="entry name" value="Winged helix' DNA-binding domain"/>
    <property type="match status" value="1"/>
</dbReference>
<dbReference type="InParanoid" id="A0A0D2J3T8"/>
<organism evidence="5 6">
    <name type="scientific">Dethiosulfatarculus sandiegensis</name>
    <dbReference type="NCBI Taxonomy" id="1429043"/>
    <lineage>
        <taxon>Bacteria</taxon>
        <taxon>Pseudomonadati</taxon>
        <taxon>Thermodesulfobacteriota</taxon>
        <taxon>Desulfarculia</taxon>
        <taxon>Desulfarculales</taxon>
        <taxon>Desulfarculaceae</taxon>
        <taxon>Dethiosulfatarculus</taxon>
    </lineage>
</organism>
<gene>
    <name evidence="5" type="ORF">X474_17295</name>
</gene>
<comment type="caution">
    <text evidence="5">The sequence shown here is derived from an EMBL/GenBank/DDBJ whole genome shotgun (WGS) entry which is preliminary data.</text>
</comment>
<keyword evidence="1" id="KW-0805">Transcription regulation</keyword>
<dbReference type="SMART" id="SM00895">
    <property type="entry name" value="FCD"/>
    <property type="match status" value="1"/>
</dbReference>
<dbReference type="Gene3D" id="1.20.120.530">
    <property type="entry name" value="GntR ligand-binding domain-like"/>
    <property type="match status" value="1"/>
</dbReference>
<dbReference type="PANTHER" id="PTHR43537">
    <property type="entry name" value="TRANSCRIPTIONAL REGULATOR, GNTR FAMILY"/>
    <property type="match status" value="1"/>
</dbReference>
<protein>
    <recommendedName>
        <fullName evidence="4">HTH gntR-type domain-containing protein</fullName>
    </recommendedName>
</protein>
<dbReference type="Pfam" id="PF07729">
    <property type="entry name" value="FCD"/>
    <property type="match status" value="1"/>
</dbReference>
<feature type="domain" description="HTH gntR-type" evidence="4">
    <location>
        <begin position="26"/>
        <end position="93"/>
    </location>
</feature>
<dbReference type="EMBL" id="AZAC01000023">
    <property type="protein sequence ID" value="KIX12844.1"/>
    <property type="molecule type" value="Genomic_DNA"/>
</dbReference>
<dbReference type="SUPFAM" id="SSF48008">
    <property type="entry name" value="GntR ligand-binding domain-like"/>
    <property type="match status" value="1"/>
</dbReference>
<dbReference type="STRING" id="1429043.X474_17295"/>
<sequence length="257" mass="29995">MEHIDLGYWVNSFIKNGNFSDKHAALYMSEAAYRNIYKKIVTLEYGPGQILNEKDLIKELKLGRTPIREAVRSLASNGIVELHPSKAILVKPITIQNTKALFSAMDVLEQSIARNIYLHDLDKELDLMKKAQEAMKKSVREKRLFEILMANHVFHMAFYHASRNEYLIYGLKRVRFEAERLGFISFSVEIFKDQPVEELYQILIADHQEIMNLLAQKDFPKLQEAIFKHNRTFRKRILEYLSPEGGFQGTKDWLISD</sequence>
<evidence type="ECO:0000313" key="6">
    <source>
        <dbReference type="Proteomes" id="UP000032233"/>
    </source>
</evidence>
<proteinExistence type="predicted"/>
<keyword evidence="2" id="KW-0238">DNA-binding</keyword>
<dbReference type="InterPro" id="IPR008920">
    <property type="entry name" value="TF_FadR/GntR_C"/>
</dbReference>
<dbReference type="Gene3D" id="1.10.10.10">
    <property type="entry name" value="Winged helix-like DNA-binding domain superfamily/Winged helix DNA-binding domain"/>
    <property type="match status" value="1"/>
</dbReference>
<name>A0A0D2J3T8_9BACT</name>
<keyword evidence="6" id="KW-1185">Reference proteome</keyword>
<evidence type="ECO:0000256" key="2">
    <source>
        <dbReference type="ARBA" id="ARBA00023125"/>
    </source>
</evidence>
<dbReference type="InterPro" id="IPR036388">
    <property type="entry name" value="WH-like_DNA-bd_sf"/>
</dbReference>
<reference evidence="5 6" key="1">
    <citation type="submission" date="2013-11" db="EMBL/GenBank/DDBJ databases">
        <title>Metagenomic analysis of a methanogenic consortium involved in long chain n-alkane degradation.</title>
        <authorList>
            <person name="Davidova I.A."/>
            <person name="Callaghan A.V."/>
            <person name="Wawrik B."/>
            <person name="Pruitt S."/>
            <person name="Marks C."/>
            <person name="Duncan K.E."/>
            <person name="Suflita J.M."/>
        </authorList>
    </citation>
    <scope>NUCLEOTIDE SEQUENCE [LARGE SCALE GENOMIC DNA]</scope>
    <source>
        <strain evidence="5 6">SPR</strain>
    </source>
</reference>